<protein>
    <submittedName>
        <fullName evidence="2">GT2 family glycosyltransferase</fullName>
    </submittedName>
</protein>
<dbReference type="CDD" id="cd04186">
    <property type="entry name" value="GT_2_like_c"/>
    <property type="match status" value="1"/>
</dbReference>
<dbReference type="Gene3D" id="3.90.550.10">
    <property type="entry name" value="Spore Coat Polysaccharide Biosynthesis Protein SpsA, Chain A"/>
    <property type="match status" value="1"/>
</dbReference>
<evidence type="ECO:0000259" key="1">
    <source>
        <dbReference type="Pfam" id="PF00535"/>
    </source>
</evidence>
<organism evidence="2 3">
    <name type="scientific">Umezawaea tangerina</name>
    <dbReference type="NCBI Taxonomy" id="84725"/>
    <lineage>
        <taxon>Bacteria</taxon>
        <taxon>Bacillati</taxon>
        <taxon>Actinomycetota</taxon>
        <taxon>Actinomycetes</taxon>
        <taxon>Pseudonocardiales</taxon>
        <taxon>Pseudonocardiaceae</taxon>
        <taxon>Umezawaea</taxon>
    </lineage>
</organism>
<reference evidence="2 3" key="1">
    <citation type="submission" date="2018-03" db="EMBL/GenBank/DDBJ databases">
        <title>Genomic Encyclopedia of Archaeal and Bacterial Type Strains, Phase II (KMG-II): from individual species to whole genera.</title>
        <authorList>
            <person name="Goeker M."/>
        </authorList>
    </citation>
    <scope>NUCLEOTIDE SEQUENCE [LARGE SCALE GENOMIC DNA]</scope>
    <source>
        <strain evidence="2 3">DSM 44720</strain>
    </source>
</reference>
<dbReference type="EMBL" id="PVTF01000001">
    <property type="protein sequence ID" value="PRY45951.1"/>
    <property type="molecule type" value="Genomic_DNA"/>
</dbReference>
<evidence type="ECO:0000313" key="3">
    <source>
        <dbReference type="Proteomes" id="UP000239494"/>
    </source>
</evidence>
<dbReference type="PANTHER" id="PTHR43179">
    <property type="entry name" value="RHAMNOSYLTRANSFERASE WBBL"/>
    <property type="match status" value="1"/>
</dbReference>
<dbReference type="Pfam" id="PF13692">
    <property type="entry name" value="Glyco_trans_1_4"/>
    <property type="match status" value="1"/>
</dbReference>
<dbReference type="Pfam" id="PF00535">
    <property type="entry name" value="Glycos_transf_2"/>
    <property type="match status" value="1"/>
</dbReference>
<name>A0A2T0TK16_9PSEU</name>
<dbReference type="Proteomes" id="UP000239494">
    <property type="component" value="Unassembled WGS sequence"/>
</dbReference>
<dbReference type="RefSeq" id="WP_106185052.1">
    <property type="nucleotide sequence ID" value="NZ_PVTF01000001.1"/>
</dbReference>
<sequence length="657" mass="71587">MTDTAYDAEVPPRVSIVLVSYGGRSMLNACLYLVAEHTPLPHEVIVVDSGSKDGTDQWVAEHMRGARGHVVGRNIGFGSGCNLGVVDARAPYVLFLNADVEVGPGWLEPLVDVLDTQEHVAAVAPIMRDQTGAIQEYGSVVGADGWCRAWGDGAPLVNQDALFPHAVDYASAACLLVRRRAFNAVGGFSTEYDTAYFEDVDLAFLLRRAGWDVAVDPRSTVVHQRHGSSDGSTAKDLMELNRSTFLRRWGSTLAGRPMLPAPDKGSHTFYYARDILADARILVVDDRVPNADRGSGDPRTQRLLETLAAPDRRVTFLARDILRAEAYAPALLELGVEAVWQHANPFQVLRERAGLYDVVIVMRPHNYSWIAEAVAESQPQAVKVYDSESLFFRRAEQYVGVAKTAAERERLRREADEQREVEEAAFRWADVGVCVTEVEAEWAAKIAPDASIRVAGYPVDIADQVPGLGERDGIAFFGGFMGGAGSPNEVAVLELVDEVLPALWREHPGLKLAVVGADPTPSVRALESDLVDVVGRVPNPAWWLGRLRVQVVPMRLGAGIKLKFLDSMAAGLPFVTTPVGAEGLRLGDLTKHLVGTSNAELVELTSALLSDDALWTDVQQELLGIARNWFSRTAFRNEIDEVLADCGVVPTGVVRTR</sequence>
<gene>
    <name evidence="2" type="ORF">CLV43_101214</name>
</gene>
<dbReference type="InterPro" id="IPR029044">
    <property type="entry name" value="Nucleotide-diphossugar_trans"/>
</dbReference>
<keyword evidence="3" id="KW-1185">Reference proteome</keyword>
<dbReference type="PANTHER" id="PTHR43179:SF7">
    <property type="entry name" value="RHAMNOSYLTRANSFERASE WBBL"/>
    <property type="match status" value="1"/>
</dbReference>
<dbReference type="InterPro" id="IPR001173">
    <property type="entry name" value="Glyco_trans_2-like"/>
</dbReference>
<accession>A0A2T0TK16</accession>
<dbReference type="SUPFAM" id="SSF53756">
    <property type="entry name" value="UDP-Glycosyltransferase/glycogen phosphorylase"/>
    <property type="match status" value="1"/>
</dbReference>
<dbReference type="OrthoDB" id="7615426at2"/>
<dbReference type="SUPFAM" id="SSF53448">
    <property type="entry name" value="Nucleotide-diphospho-sugar transferases"/>
    <property type="match status" value="1"/>
</dbReference>
<dbReference type="GO" id="GO:0016740">
    <property type="term" value="F:transferase activity"/>
    <property type="evidence" value="ECO:0007669"/>
    <property type="project" value="UniProtKB-KW"/>
</dbReference>
<dbReference type="Gene3D" id="3.40.50.2000">
    <property type="entry name" value="Glycogen Phosphorylase B"/>
    <property type="match status" value="1"/>
</dbReference>
<comment type="caution">
    <text evidence="2">The sequence shown here is derived from an EMBL/GenBank/DDBJ whole genome shotgun (WGS) entry which is preliminary data.</text>
</comment>
<keyword evidence="2" id="KW-0808">Transferase</keyword>
<dbReference type="AlphaFoldDB" id="A0A2T0TK16"/>
<evidence type="ECO:0000313" key="2">
    <source>
        <dbReference type="EMBL" id="PRY45951.1"/>
    </source>
</evidence>
<feature type="domain" description="Glycosyltransferase 2-like" evidence="1">
    <location>
        <begin position="15"/>
        <end position="133"/>
    </location>
</feature>
<proteinExistence type="predicted"/>